<comment type="caution">
    <text evidence="2">The sequence shown here is derived from an EMBL/GenBank/DDBJ whole genome shotgun (WGS) entry which is preliminary data.</text>
</comment>
<evidence type="ECO:0000256" key="1">
    <source>
        <dbReference type="SAM" id="SignalP"/>
    </source>
</evidence>
<accession>A0A9D3LYW8</accession>
<keyword evidence="3" id="KW-1185">Reference proteome</keyword>
<dbReference type="AlphaFoldDB" id="A0A9D3LYW8"/>
<dbReference type="EMBL" id="JAFIRN010000011">
    <property type="protein sequence ID" value="KAG5839551.1"/>
    <property type="molecule type" value="Genomic_DNA"/>
</dbReference>
<organism evidence="2 3">
    <name type="scientific">Anguilla anguilla</name>
    <name type="common">European freshwater eel</name>
    <name type="synonym">Muraena anguilla</name>
    <dbReference type="NCBI Taxonomy" id="7936"/>
    <lineage>
        <taxon>Eukaryota</taxon>
        <taxon>Metazoa</taxon>
        <taxon>Chordata</taxon>
        <taxon>Craniata</taxon>
        <taxon>Vertebrata</taxon>
        <taxon>Euteleostomi</taxon>
        <taxon>Actinopterygii</taxon>
        <taxon>Neopterygii</taxon>
        <taxon>Teleostei</taxon>
        <taxon>Anguilliformes</taxon>
        <taxon>Anguillidae</taxon>
        <taxon>Anguilla</taxon>
    </lineage>
</organism>
<keyword evidence="1" id="KW-0732">Signal</keyword>
<dbReference type="Proteomes" id="UP001044222">
    <property type="component" value="Chromosome 11"/>
</dbReference>
<sequence>MIFGYFLVKAVHLSSLSVSVCLFVLSVVAEQDLQPAGTGSDELPGVAGAPALGEADADAVGVVGSRSVQVLGVGGVLQEAGPVVVEHLDGVARHHLAHHQAPAVGDVQRGGVDEDGVLAAVVGPHAVGLLAQQDAEADFPPRALDGAAALLQAQLAQAEAGALR</sequence>
<evidence type="ECO:0000313" key="3">
    <source>
        <dbReference type="Proteomes" id="UP001044222"/>
    </source>
</evidence>
<evidence type="ECO:0000313" key="2">
    <source>
        <dbReference type="EMBL" id="KAG5839551.1"/>
    </source>
</evidence>
<reference evidence="2" key="1">
    <citation type="submission" date="2021-01" db="EMBL/GenBank/DDBJ databases">
        <title>A chromosome-scale assembly of European eel, Anguilla anguilla.</title>
        <authorList>
            <person name="Henkel C."/>
            <person name="Jong-Raadsen S.A."/>
            <person name="Dufour S."/>
            <person name="Weltzien F.-A."/>
            <person name="Palstra A.P."/>
            <person name="Pelster B."/>
            <person name="Spaink H.P."/>
            <person name="Van Den Thillart G.E."/>
            <person name="Jansen H."/>
            <person name="Zahm M."/>
            <person name="Klopp C."/>
            <person name="Cedric C."/>
            <person name="Louis A."/>
            <person name="Berthelot C."/>
            <person name="Parey E."/>
            <person name="Roest Crollius H."/>
            <person name="Montfort J."/>
            <person name="Robinson-Rechavi M."/>
            <person name="Bucao C."/>
            <person name="Bouchez O."/>
            <person name="Gislard M."/>
            <person name="Lluch J."/>
            <person name="Milhes M."/>
            <person name="Lampietro C."/>
            <person name="Lopez Roques C."/>
            <person name="Donnadieu C."/>
            <person name="Braasch I."/>
            <person name="Desvignes T."/>
            <person name="Postlethwait J."/>
            <person name="Bobe J."/>
            <person name="Guiguen Y."/>
            <person name="Dirks R."/>
        </authorList>
    </citation>
    <scope>NUCLEOTIDE SEQUENCE</scope>
    <source>
        <strain evidence="2">Tag_6206</strain>
        <tissue evidence="2">Liver</tissue>
    </source>
</reference>
<protein>
    <recommendedName>
        <fullName evidence="4">Secreted protein</fullName>
    </recommendedName>
</protein>
<gene>
    <name evidence="2" type="ORF">ANANG_G00206170</name>
</gene>
<proteinExistence type="predicted"/>
<feature type="signal peptide" evidence="1">
    <location>
        <begin position="1"/>
        <end position="29"/>
    </location>
</feature>
<feature type="chain" id="PRO_5038646734" description="Secreted protein" evidence="1">
    <location>
        <begin position="30"/>
        <end position="164"/>
    </location>
</feature>
<evidence type="ECO:0008006" key="4">
    <source>
        <dbReference type="Google" id="ProtNLM"/>
    </source>
</evidence>
<name>A0A9D3LYW8_ANGAN</name>